<evidence type="ECO:0000256" key="2">
    <source>
        <dbReference type="ARBA" id="ARBA00005046"/>
    </source>
</evidence>
<keyword evidence="6" id="KW-0460">Magnesium</keyword>
<dbReference type="Gene3D" id="2.170.190.11">
    <property type="entry name" value="Molybdopterin biosynthesis moea protein, domain 3"/>
    <property type="match status" value="1"/>
</dbReference>
<dbReference type="InterPro" id="IPR005110">
    <property type="entry name" value="MoeA_linker/N"/>
</dbReference>
<protein>
    <recommendedName>
        <fullName evidence="6">Molybdopterin molybdenumtransferase</fullName>
        <ecNumber evidence="6">2.10.1.1</ecNumber>
    </recommendedName>
</protein>
<keyword evidence="9" id="KW-1185">Reference proteome</keyword>
<feature type="domain" description="MoaB/Mog" evidence="7">
    <location>
        <begin position="182"/>
        <end position="326"/>
    </location>
</feature>
<dbReference type="NCBIfam" id="NF045515">
    <property type="entry name" value="Glp_gephyrin"/>
    <property type="match status" value="1"/>
</dbReference>
<evidence type="ECO:0000259" key="7">
    <source>
        <dbReference type="SMART" id="SM00852"/>
    </source>
</evidence>
<keyword evidence="6" id="KW-0500">Molybdenum</keyword>
<dbReference type="NCBIfam" id="TIGR00177">
    <property type="entry name" value="molyb_syn"/>
    <property type="match status" value="1"/>
</dbReference>
<dbReference type="InterPro" id="IPR036425">
    <property type="entry name" value="MoaB/Mog-like_dom_sf"/>
</dbReference>
<gene>
    <name evidence="8" type="ORF">NSP04_09485</name>
</gene>
<dbReference type="Proteomes" id="UP001165267">
    <property type="component" value="Unassembled WGS sequence"/>
</dbReference>
<dbReference type="InterPro" id="IPR036688">
    <property type="entry name" value="MoeA_C_domain_IV_sf"/>
</dbReference>
<comment type="caution">
    <text evidence="8">The sequence shown here is derived from an EMBL/GenBank/DDBJ whole genome shotgun (WGS) entry which is preliminary data.</text>
</comment>
<comment type="similarity">
    <text evidence="3 6">Belongs to the MoeA family.</text>
</comment>
<dbReference type="SUPFAM" id="SSF53218">
    <property type="entry name" value="Molybdenum cofactor biosynthesis proteins"/>
    <property type="match status" value="1"/>
</dbReference>
<evidence type="ECO:0000256" key="6">
    <source>
        <dbReference type="RuleBase" id="RU365090"/>
    </source>
</evidence>
<dbReference type="InterPro" id="IPR036135">
    <property type="entry name" value="MoeA_linker/N_sf"/>
</dbReference>
<dbReference type="SUPFAM" id="SSF63867">
    <property type="entry name" value="MoeA C-terminal domain-like"/>
    <property type="match status" value="1"/>
</dbReference>
<name>A0ABT1XI78_9BURK</name>
<dbReference type="SMART" id="SM00852">
    <property type="entry name" value="MoCF_biosynth"/>
    <property type="match status" value="1"/>
</dbReference>
<keyword evidence="6" id="KW-0808">Transferase</keyword>
<dbReference type="InterPro" id="IPR005111">
    <property type="entry name" value="MoeA_C_domain_IV"/>
</dbReference>
<dbReference type="RefSeq" id="WP_257512089.1">
    <property type="nucleotide sequence ID" value="NZ_JANKHG010000017.1"/>
</dbReference>
<keyword evidence="6" id="KW-0479">Metal-binding</keyword>
<dbReference type="InterPro" id="IPR001453">
    <property type="entry name" value="MoaB/Mog_dom"/>
</dbReference>
<evidence type="ECO:0000313" key="9">
    <source>
        <dbReference type="Proteomes" id="UP001165267"/>
    </source>
</evidence>
<dbReference type="SUPFAM" id="SSF63882">
    <property type="entry name" value="MoeA N-terminal region -like"/>
    <property type="match status" value="1"/>
</dbReference>
<dbReference type="InterPro" id="IPR038987">
    <property type="entry name" value="MoeA-like"/>
</dbReference>
<evidence type="ECO:0000256" key="1">
    <source>
        <dbReference type="ARBA" id="ARBA00002901"/>
    </source>
</evidence>
<comment type="function">
    <text evidence="1 6">Catalyzes the insertion of molybdate into adenylated molybdopterin with the concomitant release of AMP.</text>
</comment>
<sequence>MQTDFQTVDQARQSILDQLKPITGTRTVAIREALDQVLAFDVLSPINVPAHDNSAMDGYALNGTCIQTAGMTSLKMVGTAYAGKAFNGTCNTGECVRIMTGAVMPPGCDTVLIQENATVNGDTISFPPGAVKAGDNRRLAGEDLTVGKPALPAGKVLRPADLGLLASLGIAEIAVRRKLRVAFFSTGDELRSLGQALDEGCVYDSNRYTLYGMLTRLRFVELLDMGVVHDSPEALEQAMLQAMEQADVILTSGGVSVGEADFTKEVMEKLGSVNFWKIAMRPGRPMAFGQVQNKANGDSAYLFGLPGNPVAVMVTFYAFVRDALFRLASARSLPVPMVTAKLAQDVRKRPGRTEYQRARLTMENGVLTAHMTGSQGSGILRSMSESDGLLVLEHAQGDLKAGETVLALPFEGLL</sequence>
<dbReference type="EC" id="2.10.1.1" evidence="6"/>
<evidence type="ECO:0000256" key="3">
    <source>
        <dbReference type="ARBA" id="ARBA00010763"/>
    </source>
</evidence>
<dbReference type="Gene3D" id="2.40.340.10">
    <property type="entry name" value="MoeA, C-terminal, domain IV"/>
    <property type="match status" value="1"/>
</dbReference>
<organism evidence="8 9">
    <name type="scientific">Limnobacter parvus</name>
    <dbReference type="NCBI Taxonomy" id="2939690"/>
    <lineage>
        <taxon>Bacteria</taxon>
        <taxon>Pseudomonadati</taxon>
        <taxon>Pseudomonadota</taxon>
        <taxon>Betaproteobacteria</taxon>
        <taxon>Burkholderiales</taxon>
        <taxon>Burkholderiaceae</taxon>
        <taxon>Limnobacter</taxon>
    </lineage>
</organism>
<accession>A0ABT1XI78</accession>
<proteinExistence type="inferred from homology"/>
<dbReference type="CDD" id="cd00887">
    <property type="entry name" value="MoeA"/>
    <property type="match status" value="1"/>
</dbReference>
<keyword evidence="4 6" id="KW-0501">Molybdenum cofactor biosynthesis</keyword>
<reference evidence="8" key="1">
    <citation type="submission" date="2022-07" db="EMBL/GenBank/DDBJ databases">
        <authorList>
            <person name="Xamxidin M."/>
        </authorList>
    </citation>
    <scope>NUCLEOTIDE SEQUENCE</scope>
    <source>
        <strain evidence="8">YS8-69</strain>
    </source>
</reference>
<dbReference type="PANTHER" id="PTHR10192">
    <property type="entry name" value="MOLYBDOPTERIN BIOSYNTHESIS PROTEIN"/>
    <property type="match status" value="1"/>
</dbReference>
<evidence type="ECO:0000313" key="8">
    <source>
        <dbReference type="EMBL" id="MCR2746879.1"/>
    </source>
</evidence>
<dbReference type="Pfam" id="PF03454">
    <property type="entry name" value="MoeA_C"/>
    <property type="match status" value="1"/>
</dbReference>
<comment type="catalytic activity">
    <reaction evidence="5">
        <text>adenylyl-molybdopterin + molybdate = Mo-molybdopterin + AMP + H(+)</text>
        <dbReference type="Rhea" id="RHEA:35047"/>
        <dbReference type="ChEBI" id="CHEBI:15378"/>
        <dbReference type="ChEBI" id="CHEBI:36264"/>
        <dbReference type="ChEBI" id="CHEBI:62727"/>
        <dbReference type="ChEBI" id="CHEBI:71302"/>
        <dbReference type="ChEBI" id="CHEBI:456215"/>
        <dbReference type="EC" id="2.10.1.1"/>
    </reaction>
</comment>
<comment type="pathway">
    <text evidence="2 6">Cofactor biosynthesis; molybdopterin biosynthesis.</text>
</comment>
<dbReference type="EMBL" id="JANKHG010000017">
    <property type="protein sequence ID" value="MCR2746879.1"/>
    <property type="molecule type" value="Genomic_DNA"/>
</dbReference>
<comment type="cofactor">
    <cofactor evidence="6">
        <name>Mg(2+)</name>
        <dbReference type="ChEBI" id="CHEBI:18420"/>
    </cofactor>
</comment>
<dbReference type="PANTHER" id="PTHR10192:SF5">
    <property type="entry name" value="GEPHYRIN"/>
    <property type="match status" value="1"/>
</dbReference>
<dbReference type="Gene3D" id="3.90.105.10">
    <property type="entry name" value="Molybdopterin biosynthesis moea protein, domain 2"/>
    <property type="match status" value="1"/>
</dbReference>
<evidence type="ECO:0000256" key="4">
    <source>
        <dbReference type="ARBA" id="ARBA00023150"/>
    </source>
</evidence>
<dbReference type="Pfam" id="PF00994">
    <property type="entry name" value="MoCF_biosynth"/>
    <property type="match status" value="1"/>
</dbReference>
<dbReference type="Gene3D" id="3.40.980.10">
    <property type="entry name" value="MoaB/Mog-like domain"/>
    <property type="match status" value="1"/>
</dbReference>
<dbReference type="Pfam" id="PF03453">
    <property type="entry name" value="MoeA_N"/>
    <property type="match status" value="1"/>
</dbReference>
<evidence type="ECO:0000256" key="5">
    <source>
        <dbReference type="ARBA" id="ARBA00047317"/>
    </source>
</evidence>